<evidence type="ECO:0000256" key="1">
    <source>
        <dbReference type="SAM" id="Phobius"/>
    </source>
</evidence>
<name>A0A965GDB8_9PROT</name>
<feature type="transmembrane region" description="Helical" evidence="1">
    <location>
        <begin position="112"/>
        <end position="131"/>
    </location>
</feature>
<dbReference type="AlphaFoldDB" id="A0A965GDB8"/>
<feature type="non-terminal residue" evidence="2">
    <location>
        <position position="225"/>
    </location>
</feature>
<gene>
    <name evidence="2" type="ORF">EBT44_06355</name>
</gene>
<feature type="transmembrane region" description="Helical" evidence="1">
    <location>
        <begin position="66"/>
        <end position="92"/>
    </location>
</feature>
<dbReference type="Proteomes" id="UP000740727">
    <property type="component" value="Unassembled WGS sequence"/>
</dbReference>
<organism evidence="2 3">
    <name type="scientific">Candidatus Fonsibacter lacus</name>
    <dbReference type="NCBI Taxonomy" id="2576439"/>
    <lineage>
        <taxon>Bacteria</taxon>
        <taxon>Pseudomonadati</taxon>
        <taxon>Pseudomonadota</taxon>
        <taxon>Alphaproteobacteria</taxon>
        <taxon>Candidatus Pelagibacterales</taxon>
        <taxon>Candidatus Pelagibacterales incertae sedis</taxon>
        <taxon>Candidatus Fonsibacter</taxon>
    </lineage>
</organism>
<feature type="transmembrane region" description="Helical" evidence="1">
    <location>
        <begin position="143"/>
        <end position="170"/>
    </location>
</feature>
<proteinExistence type="predicted"/>
<dbReference type="EMBL" id="RFXN01000136">
    <property type="protein sequence ID" value="NBR94426.1"/>
    <property type="molecule type" value="Genomic_DNA"/>
</dbReference>
<evidence type="ECO:0000313" key="3">
    <source>
        <dbReference type="Proteomes" id="UP000740727"/>
    </source>
</evidence>
<keyword evidence="1" id="KW-0472">Membrane</keyword>
<evidence type="ECO:0000313" key="2">
    <source>
        <dbReference type="EMBL" id="NBR94426.1"/>
    </source>
</evidence>
<accession>A0A965GDB8</accession>
<keyword evidence="1" id="KW-1133">Transmembrane helix</keyword>
<feature type="transmembrane region" description="Helical" evidence="1">
    <location>
        <begin position="176"/>
        <end position="193"/>
    </location>
</feature>
<keyword evidence="1" id="KW-0812">Transmembrane</keyword>
<feature type="transmembrane region" description="Helical" evidence="1">
    <location>
        <begin position="200"/>
        <end position="220"/>
    </location>
</feature>
<reference evidence="2" key="1">
    <citation type="submission" date="2018-10" db="EMBL/GenBank/DDBJ databases">
        <title>Iterative Subtractive Binning of Freshwater Chronoseries Metagenomes Recovers Nearly Complete Genomes from over Four Hundred Novel Species.</title>
        <authorList>
            <person name="Rodriguez-R L.M."/>
            <person name="Tsementzi D."/>
            <person name="Luo C."/>
            <person name="Konstantinidis K.T."/>
        </authorList>
    </citation>
    <scope>NUCLEOTIDE SEQUENCE</scope>
    <source>
        <strain evidence="2">WB5_2A_028</strain>
    </source>
</reference>
<sequence>MAIPRILGTPWHAIAGPNSVREYDGLPLQYESYLLVRTSNLFQNNIIDTYETKLNSDEYRSLIPIYFMNTFISLGLSPSISFHATDVLFWWIGSVGTYGLARHFQSPHRAALMASVLTASSPLGVAFIGGFGLHTAQSMSLTLFLFIIFHTLHGARGILNTSLIISLILLASQFVYNYYLFLIPLLICFAIMMCSRRTQLIIAISVLCYVFISFVLFLIADKLFT</sequence>
<comment type="caution">
    <text evidence="2">The sequence shown here is derived from an EMBL/GenBank/DDBJ whole genome shotgun (WGS) entry which is preliminary data.</text>
</comment>
<protein>
    <submittedName>
        <fullName evidence="2">Uncharacterized protein</fullName>
    </submittedName>
</protein>